<dbReference type="AlphaFoldDB" id="A0A849P824"/>
<sequence>MSQYPDFVATIDTSGLTCPLPLLRTKKALQTIESGQVLKILTTDKSALSDFQAFAKQTGNTILLQEPTEVEGTVVHFIQKR</sequence>
<dbReference type="RefSeq" id="WP_171680385.1">
    <property type="nucleotide sequence ID" value="NZ_JABGBN010000003.1"/>
</dbReference>
<dbReference type="GO" id="GO:0016740">
    <property type="term" value="F:transferase activity"/>
    <property type="evidence" value="ECO:0007669"/>
    <property type="project" value="UniProtKB-KW"/>
</dbReference>
<dbReference type="EMBL" id="JABGBN010000003">
    <property type="protein sequence ID" value="NOL51688.1"/>
    <property type="molecule type" value="Genomic_DNA"/>
</dbReference>
<proteinExistence type="inferred from homology"/>
<dbReference type="SUPFAM" id="SSF64307">
    <property type="entry name" value="SirA-like"/>
    <property type="match status" value="1"/>
</dbReference>
<evidence type="ECO:0000313" key="3">
    <source>
        <dbReference type="EMBL" id="NOL51688.1"/>
    </source>
</evidence>
<keyword evidence="3" id="KW-0808">Transferase</keyword>
<evidence type="ECO:0000259" key="2">
    <source>
        <dbReference type="PROSITE" id="PS01148"/>
    </source>
</evidence>
<accession>A0A849P824</accession>
<dbReference type="InterPro" id="IPR001455">
    <property type="entry name" value="TusA-like"/>
</dbReference>
<evidence type="ECO:0000256" key="1">
    <source>
        <dbReference type="ARBA" id="ARBA00008984"/>
    </source>
</evidence>
<dbReference type="Proteomes" id="UP000537862">
    <property type="component" value="Unassembled WGS sequence"/>
</dbReference>
<evidence type="ECO:0000313" key="4">
    <source>
        <dbReference type="Proteomes" id="UP000537862"/>
    </source>
</evidence>
<comment type="similarity">
    <text evidence="1">Belongs to the sulfur carrier protein TusA family.</text>
</comment>
<dbReference type="Pfam" id="PF01206">
    <property type="entry name" value="TusA"/>
    <property type="match status" value="1"/>
</dbReference>
<organism evidence="3 4">
    <name type="scientific">Pelistega suis</name>
    <dbReference type="NCBI Taxonomy" id="1631957"/>
    <lineage>
        <taxon>Bacteria</taxon>
        <taxon>Pseudomonadati</taxon>
        <taxon>Pseudomonadota</taxon>
        <taxon>Betaproteobacteria</taxon>
        <taxon>Burkholderiales</taxon>
        <taxon>Alcaligenaceae</taxon>
        <taxon>Pelistega</taxon>
    </lineage>
</organism>
<dbReference type="PROSITE" id="PS01148">
    <property type="entry name" value="UPF0033"/>
    <property type="match status" value="1"/>
</dbReference>
<name>A0A849P824_9BURK</name>
<dbReference type="PANTHER" id="PTHR33279">
    <property type="entry name" value="SULFUR CARRIER PROTEIN YEDF-RELATED"/>
    <property type="match status" value="1"/>
</dbReference>
<protein>
    <submittedName>
        <fullName evidence="3">Sulfurtransferase TusA family protein</fullName>
    </submittedName>
</protein>
<reference evidence="3 4" key="1">
    <citation type="submission" date="2020-05" db="EMBL/GenBank/DDBJ databases">
        <authorList>
            <person name="Niu N."/>
        </authorList>
    </citation>
    <scope>NUCLEOTIDE SEQUENCE [LARGE SCALE GENOMIC DNA]</scope>
    <source>
        <strain evidence="3 4">3340-03</strain>
    </source>
</reference>
<keyword evidence="4" id="KW-1185">Reference proteome</keyword>
<feature type="domain" description="UPF0033" evidence="2">
    <location>
        <begin position="11"/>
        <end position="35"/>
    </location>
</feature>
<gene>
    <name evidence="3" type="ORF">HKX39_05825</name>
</gene>
<dbReference type="Gene3D" id="3.30.110.40">
    <property type="entry name" value="TusA-like domain"/>
    <property type="match status" value="1"/>
</dbReference>
<comment type="caution">
    <text evidence="3">The sequence shown here is derived from an EMBL/GenBank/DDBJ whole genome shotgun (WGS) entry which is preliminary data.</text>
</comment>
<dbReference type="CDD" id="cd00291">
    <property type="entry name" value="SirA_YedF_YeeD"/>
    <property type="match status" value="1"/>
</dbReference>
<dbReference type="PANTHER" id="PTHR33279:SF6">
    <property type="entry name" value="SULFUR CARRIER PROTEIN YEDF-RELATED"/>
    <property type="match status" value="1"/>
</dbReference>
<dbReference type="InterPro" id="IPR036868">
    <property type="entry name" value="TusA-like_sf"/>
</dbReference>